<sequence length="254" mass="27629">MNTSMKRPPATLSPLAPQETIMTMKAPKTAAQKDALIATAAQHGLTVTRTSTDFYLHDGDDKTRLTPGQIIVMIEEARFEAREKEAAFEAAEAIRAEVEMGEGDSLEDQLDQALGNSTPSTPVDMPAPAPVKPVIKYGPPCGGKIDHLKVVTLPESSNPLMHLDFLPQTIHDNKEQARHHGRATCQGQGYLTFMAVHGDKRFWVAACVDADGTLTLDGHRFTLELLTGQAAADARARLQGARWQQKHQFKAVAA</sequence>
<keyword evidence="3" id="KW-1185">Reference proteome</keyword>
<organism evidence="2 3">
    <name type="scientific">Deinococcus antarcticus</name>
    <dbReference type="NCBI Taxonomy" id="1298767"/>
    <lineage>
        <taxon>Bacteria</taxon>
        <taxon>Thermotogati</taxon>
        <taxon>Deinococcota</taxon>
        <taxon>Deinococci</taxon>
        <taxon>Deinococcales</taxon>
        <taxon>Deinococcaceae</taxon>
        <taxon>Deinococcus</taxon>
    </lineage>
</organism>
<evidence type="ECO:0000256" key="1">
    <source>
        <dbReference type="SAM" id="MobiDB-lite"/>
    </source>
</evidence>
<accession>A0ABV8A9V8</accession>
<dbReference type="Proteomes" id="UP001595748">
    <property type="component" value="Unassembled WGS sequence"/>
</dbReference>
<protein>
    <submittedName>
        <fullName evidence="2">Uncharacterized protein</fullName>
    </submittedName>
</protein>
<feature type="compositionally biased region" description="Acidic residues" evidence="1">
    <location>
        <begin position="99"/>
        <end position="110"/>
    </location>
</feature>
<dbReference type="RefSeq" id="WP_380080478.1">
    <property type="nucleotide sequence ID" value="NZ_JBHRZF010000200.1"/>
</dbReference>
<gene>
    <name evidence="2" type="ORF">ACFOPQ_17300</name>
</gene>
<evidence type="ECO:0000313" key="2">
    <source>
        <dbReference type="EMBL" id="MFC3862522.1"/>
    </source>
</evidence>
<dbReference type="EMBL" id="JBHRZF010000200">
    <property type="protein sequence ID" value="MFC3862522.1"/>
    <property type="molecule type" value="Genomic_DNA"/>
</dbReference>
<name>A0ABV8A9V8_9DEIO</name>
<reference evidence="3" key="1">
    <citation type="journal article" date="2019" name="Int. J. Syst. Evol. Microbiol.">
        <title>The Global Catalogue of Microorganisms (GCM) 10K type strain sequencing project: providing services to taxonomists for standard genome sequencing and annotation.</title>
        <authorList>
            <consortium name="The Broad Institute Genomics Platform"/>
            <consortium name="The Broad Institute Genome Sequencing Center for Infectious Disease"/>
            <person name="Wu L."/>
            <person name="Ma J."/>
        </authorList>
    </citation>
    <scope>NUCLEOTIDE SEQUENCE [LARGE SCALE GENOMIC DNA]</scope>
    <source>
        <strain evidence="3">CCTCC AB 2013263</strain>
    </source>
</reference>
<proteinExistence type="predicted"/>
<comment type="caution">
    <text evidence="2">The sequence shown here is derived from an EMBL/GenBank/DDBJ whole genome shotgun (WGS) entry which is preliminary data.</text>
</comment>
<feature type="region of interest" description="Disordered" evidence="1">
    <location>
        <begin position="99"/>
        <end position="127"/>
    </location>
</feature>
<evidence type="ECO:0000313" key="3">
    <source>
        <dbReference type="Proteomes" id="UP001595748"/>
    </source>
</evidence>